<sequence>MPSPQVQRREPFQPGFQLRPDSCNCYLNSSHPSTLQLLRMLSNPSVFARARARVCVQNRSLLATGTIQHQSTDPQYASVPYRYTPYRQKRPTRTQTTYHYRRR</sequence>
<accession>A0A0D2C6X3</accession>
<name>A0A0D2C6X3_9EURO</name>
<dbReference type="AlphaFoldDB" id="A0A0D2C6X3"/>
<gene>
    <name evidence="1" type="ORF">PV06_03883</name>
</gene>
<dbReference type="Proteomes" id="UP000053342">
    <property type="component" value="Unassembled WGS sequence"/>
</dbReference>
<reference evidence="1 2" key="1">
    <citation type="submission" date="2015-01" db="EMBL/GenBank/DDBJ databases">
        <title>The Genome Sequence of Exophiala oligosperma CBS72588.</title>
        <authorList>
            <consortium name="The Broad Institute Genomics Platform"/>
            <person name="Cuomo C."/>
            <person name="de Hoog S."/>
            <person name="Gorbushina A."/>
            <person name="Stielow B."/>
            <person name="Teixiera M."/>
            <person name="Abouelleil A."/>
            <person name="Chapman S.B."/>
            <person name="Priest M."/>
            <person name="Young S.K."/>
            <person name="Wortman J."/>
            <person name="Nusbaum C."/>
            <person name="Birren B."/>
        </authorList>
    </citation>
    <scope>NUCLEOTIDE SEQUENCE [LARGE SCALE GENOMIC DNA]</scope>
    <source>
        <strain evidence="1 2">CBS 72588</strain>
    </source>
</reference>
<proteinExistence type="predicted"/>
<dbReference type="EMBL" id="KN847334">
    <property type="protein sequence ID" value="KIW45497.1"/>
    <property type="molecule type" value="Genomic_DNA"/>
</dbReference>
<dbReference type="HOGENOM" id="CLU_2263753_0_0_1"/>
<evidence type="ECO:0000313" key="1">
    <source>
        <dbReference type="EMBL" id="KIW45497.1"/>
    </source>
</evidence>
<dbReference type="VEuPathDB" id="FungiDB:PV06_03883"/>
<keyword evidence="2" id="KW-1185">Reference proteome</keyword>
<evidence type="ECO:0000313" key="2">
    <source>
        <dbReference type="Proteomes" id="UP000053342"/>
    </source>
</evidence>
<protein>
    <submittedName>
        <fullName evidence="1">Uncharacterized protein</fullName>
    </submittedName>
</protein>
<organism evidence="1 2">
    <name type="scientific">Exophiala oligosperma</name>
    <dbReference type="NCBI Taxonomy" id="215243"/>
    <lineage>
        <taxon>Eukaryota</taxon>
        <taxon>Fungi</taxon>
        <taxon>Dikarya</taxon>
        <taxon>Ascomycota</taxon>
        <taxon>Pezizomycotina</taxon>
        <taxon>Eurotiomycetes</taxon>
        <taxon>Chaetothyriomycetidae</taxon>
        <taxon>Chaetothyriales</taxon>
        <taxon>Herpotrichiellaceae</taxon>
        <taxon>Exophiala</taxon>
    </lineage>
</organism>
<dbReference type="GeneID" id="27355957"/>
<dbReference type="RefSeq" id="XP_016265713.1">
    <property type="nucleotide sequence ID" value="XM_016404708.1"/>
</dbReference>